<dbReference type="EMBL" id="QLMI01000003">
    <property type="protein sequence ID" value="RAK23734.1"/>
    <property type="molecule type" value="Genomic_DNA"/>
</dbReference>
<organism evidence="2 3">
    <name type="scientific">Flavobacterium aquaticum</name>
    <dbReference type="NCBI Taxonomy" id="1236486"/>
    <lineage>
        <taxon>Bacteria</taxon>
        <taxon>Pseudomonadati</taxon>
        <taxon>Bacteroidota</taxon>
        <taxon>Flavobacteriia</taxon>
        <taxon>Flavobacteriales</taxon>
        <taxon>Flavobacteriaceae</taxon>
        <taxon>Flavobacterium</taxon>
    </lineage>
</organism>
<evidence type="ECO:0000256" key="1">
    <source>
        <dbReference type="SAM" id="SignalP"/>
    </source>
</evidence>
<name>A0A327YRF0_9FLAO</name>
<reference evidence="2 3" key="1">
    <citation type="submission" date="2018-06" db="EMBL/GenBank/DDBJ databases">
        <title>Genomic Encyclopedia of Type Strains, Phase III (KMG-III): the genomes of soil and plant-associated and newly described type strains.</title>
        <authorList>
            <person name="Whitman W."/>
        </authorList>
    </citation>
    <scope>NUCLEOTIDE SEQUENCE [LARGE SCALE GENOMIC DNA]</scope>
    <source>
        <strain evidence="2 3">CGMCC 1.12398</strain>
    </source>
</reference>
<keyword evidence="1" id="KW-0732">Signal</keyword>
<dbReference type="OrthoDB" id="1492759at2"/>
<evidence type="ECO:0000313" key="2">
    <source>
        <dbReference type="EMBL" id="RAK23734.1"/>
    </source>
</evidence>
<dbReference type="PROSITE" id="PS51257">
    <property type="entry name" value="PROKAR_LIPOPROTEIN"/>
    <property type="match status" value="1"/>
</dbReference>
<feature type="signal peptide" evidence="1">
    <location>
        <begin position="1"/>
        <end position="20"/>
    </location>
</feature>
<accession>A0A327YRF0</accession>
<proteinExistence type="predicted"/>
<evidence type="ECO:0000313" key="3">
    <source>
        <dbReference type="Proteomes" id="UP000249620"/>
    </source>
</evidence>
<dbReference type="Gene3D" id="2.60.120.200">
    <property type="match status" value="1"/>
</dbReference>
<dbReference type="RefSeq" id="WP_111566560.1">
    <property type="nucleotide sequence ID" value="NZ_QLMI01000003.1"/>
</dbReference>
<comment type="caution">
    <text evidence="2">The sequence shown here is derived from an EMBL/GenBank/DDBJ whole genome shotgun (WGS) entry which is preliminary data.</text>
</comment>
<dbReference type="Proteomes" id="UP000249620">
    <property type="component" value="Unassembled WGS sequence"/>
</dbReference>
<dbReference type="AlphaFoldDB" id="A0A327YRF0"/>
<keyword evidence="3" id="KW-1185">Reference proteome</keyword>
<dbReference type="NCBIfam" id="NF038128">
    <property type="entry name" value="choice_anch_J"/>
    <property type="match status" value="1"/>
</dbReference>
<feature type="chain" id="PRO_5016433775" evidence="1">
    <location>
        <begin position="21"/>
        <end position="206"/>
    </location>
</feature>
<gene>
    <name evidence="2" type="ORF">B0I03_103200</name>
</gene>
<sequence>MKINFLKTLFLLALSTSALTSCVGDDDYVIPTVYSYAFNAGFESIPTGSGSVEVPIAIEGWVNYNAAGTRLWHARTFDDNIYAEFSSFYSATGSSDVAWLITPAIDLTATTGEALSFSTKTRFANGYPLTAFISTDYDGTTAGIATATWTPLTFTAPTTNDVFVSSGAIDISDVESDNVRIAFKYTGSRAGVTTTLQLDNIKITKN</sequence>
<protein>
    <submittedName>
        <fullName evidence="2">Uncharacterized protein DUF5017</fullName>
    </submittedName>
</protein>